<dbReference type="Gene3D" id="1.10.357.10">
    <property type="entry name" value="Tetracycline Repressor, domain 2"/>
    <property type="match status" value="1"/>
</dbReference>
<dbReference type="Pfam" id="PF00440">
    <property type="entry name" value="TetR_N"/>
    <property type="match status" value="1"/>
</dbReference>
<dbReference type="Gene3D" id="1.10.10.60">
    <property type="entry name" value="Homeodomain-like"/>
    <property type="match status" value="1"/>
</dbReference>
<dbReference type="PANTHER" id="PTHR30055:SF196">
    <property type="entry name" value="HTH-TYPE TRANSCRIPTIONAL REGULATOR RUTR"/>
    <property type="match status" value="1"/>
</dbReference>
<name>A0ABV9H5G5_9HYPH</name>
<dbReference type="InterPro" id="IPR050109">
    <property type="entry name" value="HTH-type_TetR-like_transc_reg"/>
</dbReference>
<organism evidence="5 6">
    <name type="scientific">Daeguia caeni</name>
    <dbReference type="NCBI Taxonomy" id="439612"/>
    <lineage>
        <taxon>Bacteria</taxon>
        <taxon>Pseudomonadati</taxon>
        <taxon>Pseudomonadota</taxon>
        <taxon>Alphaproteobacteria</taxon>
        <taxon>Hyphomicrobiales</taxon>
        <taxon>Brucellaceae</taxon>
        <taxon>Daeguia</taxon>
    </lineage>
</organism>
<comment type="caution">
    <text evidence="5">The sequence shown here is derived from an EMBL/GenBank/DDBJ whole genome shotgun (WGS) entry which is preliminary data.</text>
</comment>
<evidence type="ECO:0000259" key="4">
    <source>
        <dbReference type="PROSITE" id="PS50977"/>
    </source>
</evidence>
<feature type="compositionally biased region" description="Low complexity" evidence="3">
    <location>
        <begin position="18"/>
        <end position="28"/>
    </location>
</feature>
<dbReference type="InterPro" id="IPR013573">
    <property type="entry name" value="Tscrpt_reg_YcdC_C"/>
</dbReference>
<feature type="DNA-binding region" description="H-T-H motif" evidence="2">
    <location>
        <begin position="64"/>
        <end position="83"/>
    </location>
</feature>
<accession>A0ABV9H5G5</accession>
<dbReference type="RefSeq" id="WP_374830241.1">
    <property type="nucleotide sequence ID" value="NZ_JBHEEZ010000003.1"/>
</dbReference>
<sequence length="237" mass="26584">MATAPVKPRARRKRGDAAARAEAVPETATGEKTEGATRIQGINRKLILDAALDVFSTYGFRGSTIDQIAEKAGMSKPNLLYYFPRKQNIYVTVLEDTLASWLEPFELIDPEGDPLLELRRYITLKLEMSARRPAASRLFANEILHGAPAISDFLKGHLRQLVDEKAAVIHRWIAEKRLAPVDPYHLIFTIWAVTQHYSDFAVQVAAILGNRVEEPDFYDKTVDAICAIVLDGIRPRD</sequence>
<dbReference type="InterPro" id="IPR009057">
    <property type="entry name" value="Homeodomain-like_sf"/>
</dbReference>
<protein>
    <submittedName>
        <fullName evidence="5">HTH-type transcriptional regulator RutR</fullName>
    </submittedName>
</protein>
<evidence type="ECO:0000256" key="2">
    <source>
        <dbReference type="PROSITE-ProRule" id="PRU00335"/>
    </source>
</evidence>
<evidence type="ECO:0000313" key="5">
    <source>
        <dbReference type="EMBL" id="MFC4624618.1"/>
    </source>
</evidence>
<keyword evidence="1 2" id="KW-0238">DNA-binding</keyword>
<dbReference type="Proteomes" id="UP001596042">
    <property type="component" value="Unassembled WGS sequence"/>
</dbReference>
<dbReference type="InterPro" id="IPR001647">
    <property type="entry name" value="HTH_TetR"/>
</dbReference>
<dbReference type="InterPro" id="IPR036271">
    <property type="entry name" value="Tet_transcr_reg_TetR-rel_C_sf"/>
</dbReference>
<feature type="region of interest" description="Disordered" evidence="3">
    <location>
        <begin position="1"/>
        <end position="34"/>
    </location>
</feature>
<keyword evidence="6" id="KW-1185">Reference proteome</keyword>
<feature type="domain" description="HTH tetR-type" evidence="4">
    <location>
        <begin position="41"/>
        <end position="101"/>
    </location>
</feature>
<dbReference type="NCBIfam" id="NF011584">
    <property type="entry name" value="PRK15008.1"/>
    <property type="match status" value="1"/>
</dbReference>
<evidence type="ECO:0000313" key="6">
    <source>
        <dbReference type="Proteomes" id="UP001596042"/>
    </source>
</evidence>
<dbReference type="SUPFAM" id="SSF48498">
    <property type="entry name" value="Tetracyclin repressor-like, C-terminal domain"/>
    <property type="match status" value="1"/>
</dbReference>
<dbReference type="Pfam" id="PF08362">
    <property type="entry name" value="TetR_C_3"/>
    <property type="match status" value="1"/>
</dbReference>
<dbReference type="PRINTS" id="PR00455">
    <property type="entry name" value="HTHTETR"/>
</dbReference>
<evidence type="ECO:0000256" key="3">
    <source>
        <dbReference type="SAM" id="MobiDB-lite"/>
    </source>
</evidence>
<dbReference type="SUPFAM" id="SSF46689">
    <property type="entry name" value="Homeodomain-like"/>
    <property type="match status" value="1"/>
</dbReference>
<gene>
    <name evidence="5" type="primary">rutR</name>
    <name evidence="5" type="ORF">ACFO1V_05170</name>
</gene>
<dbReference type="PANTHER" id="PTHR30055">
    <property type="entry name" value="HTH-TYPE TRANSCRIPTIONAL REGULATOR RUTR"/>
    <property type="match status" value="1"/>
</dbReference>
<reference evidence="6" key="1">
    <citation type="journal article" date="2019" name="Int. J. Syst. Evol. Microbiol.">
        <title>The Global Catalogue of Microorganisms (GCM) 10K type strain sequencing project: providing services to taxonomists for standard genome sequencing and annotation.</title>
        <authorList>
            <consortium name="The Broad Institute Genomics Platform"/>
            <consortium name="The Broad Institute Genome Sequencing Center for Infectious Disease"/>
            <person name="Wu L."/>
            <person name="Ma J."/>
        </authorList>
    </citation>
    <scope>NUCLEOTIDE SEQUENCE [LARGE SCALE GENOMIC DNA]</scope>
    <source>
        <strain evidence="6">CGMCC 1.15731</strain>
    </source>
</reference>
<dbReference type="PROSITE" id="PS50977">
    <property type="entry name" value="HTH_TETR_2"/>
    <property type="match status" value="1"/>
</dbReference>
<dbReference type="EMBL" id="JBHSEL010000044">
    <property type="protein sequence ID" value="MFC4624618.1"/>
    <property type="molecule type" value="Genomic_DNA"/>
</dbReference>
<proteinExistence type="predicted"/>
<evidence type="ECO:0000256" key="1">
    <source>
        <dbReference type="ARBA" id="ARBA00023125"/>
    </source>
</evidence>